<protein>
    <submittedName>
        <fullName evidence="1">Uncharacterized protein</fullName>
    </submittedName>
</protein>
<dbReference type="RefSeq" id="XP_070903789.1">
    <property type="nucleotide sequence ID" value="XM_071036498.1"/>
</dbReference>
<gene>
    <name evidence="1" type="ORF">BJX68DRAFT_142500</name>
</gene>
<evidence type="ECO:0000313" key="1">
    <source>
        <dbReference type="EMBL" id="KAL2858825.1"/>
    </source>
</evidence>
<sequence length="117" mass="12872">MPQPRLSGALSILTLGTEQCDLMETSLPEGLSERRMPLSLMTNPASSVFSADGGGCYIFHVIIVSNTVPGSRRATKRASGPLLERLWFIARVSRYPVAVDKLHKILTLPENAQTFMR</sequence>
<proteinExistence type="predicted"/>
<comment type="caution">
    <text evidence="1">The sequence shown here is derived from an EMBL/GenBank/DDBJ whole genome shotgun (WGS) entry which is preliminary data.</text>
</comment>
<name>A0ABR4L2U4_9EURO</name>
<dbReference type="Proteomes" id="UP001610444">
    <property type="component" value="Unassembled WGS sequence"/>
</dbReference>
<dbReference type="EMBL" id="JBFXLR010000004">
    <property type="protein sequence ID" value="KAL2858825.1"/>
    <property type="molecule type" value="Genomic_DNA"/>
</dbReference>
<organism evidence="1 2">
    <name type="scientific">Aspergillus pseudodeflectus</name>
    <dbReference type="NCBI Taxonomy" id="176178"/>
    <lineage>
        <taxon>Eukaryota</taxon>
        <taxon>Fungi</taxon>
        <taxon>Dikarya</taxon>
        <taxon>Ascomycota</taxon>
        <taxon>Pezizomycotina</taxon>
        <taxon>Eurotiomycetes</taxon>
        <taxon>Eurotiomycetidae</taxon>
        <taxon>Eurotiales</taxon>
        <taxon>Aspergillaceae</taxon>
        <taxon>Aspergillus</taxon>
        <taxon>Aspergillus subgen. Nidulantes</taxon>
    </lineage>
</organism>
<keyword evidence="2" id="KW-1185">Reference proteome</keyword>
<dbReference type="GeneID" id="98151662"/>
<reference evidence="1 2" key="1">
    <citation type="submission" date="2024-07" db="EMBL/GenBank/DDBJ databases">
        <title>Section-level genome sequencing and comparative genomics of Aspergillus sections Usti and Cavernicolus.</title>
        <authorList>
            <consortium name="Lawrence Berkeley National Laboratory"/>
            <person name="Nybo J.L."/>
            <person name="Vesth T.C."/>
            <person name="Theobald S."/>
            <person name="Frisvad J.C."/>
            <person name="Larsen T.O."/>
            <person name="Kjaerboelling I."/>
            <person name="Rothschild-Mancinelli K."/>
            <person name="Lyhne E.K."/>
            <person name="Kogle M.E."/>
            <person name="Barry K."/>
            <person name="Clum A."/>
            <person name="Na H."/>
            <person name="Ledsgaard L."/>
            <person name="Lin J."/>
            <person name="Lipzen A."/>
            <person name="Kuo A."/>
            <person name="Riley R."/>
            <person name="Mondo S."/>
            <person name="LaButti K."/>
            <person name="Haridas S."/>
            <person name="Pangalinan J."/>
            <person name="Salamov A.A."/>
            <person name="Simmons B.A."/>
            <person name="Magnuson J.K."/>
            <person name="Chen J."/>
            <person name="Drula E."/>
            <person name="Henrissat B."/>
            <person name="Wiebenga A."/>
            <person name="Lubbers R.J."/>
            <person name="Gomes A.C."/>
            <person name="Macurrencykelacurrency M.R."/>
            <person name="Stajich J."/>
            <person name="Grigoriev I.V."/>
            <person name="Mortensen U.H."/>
            <person name="De vries R.P."/>
            <person name="Baker S.E."/>
            <person name="Andersen M.R."/>
        </authorList>
    </citation>
    <scope>NUCLEOTIDE SEQUENCE [LARGE SCALE GENOMIC DNA]</scope>
    <source>
        <strain evidence="1 2">CBS 756.74</strain>
    </source>
</reference>
<accession>A0ABR4L2U4</accession>
<evidence type="ECO:0000313" key="2">
    <source>
        <dbReference type="Proteomes" id="UP001610444"/>
    </source>
</evidence>